<dbReference type="Pfam" id="PF00672">
    <property type="entry name" value="HAMP"/>
    <property type="match status" value="1"/>
</dbReference>
<accession>A0A7W5BE39</accession>
<keyword evidence="4" id="KW-0807">Transducer</keyword>
<dbReference type="GO" id="GO:0007165">
    <property type="term" value="P:signal transduction"/>
    <property type="evidence" value="ECO:0007669"/>
    <property type="project" value="UniProtKB-KW"/>
</dbReference>
<evidence type="ECO:0000313" key="9">
    <source>
        <dbReference type="EMBL" id="MBB3121457.1"/>
    </source>
</evidence>
<keyword evidence="6" id="KW-1133">Transmembrane helix</keyword>
<dbReference type="CDD" id="cd11386">
    <property type="entry name" value="MCP_signal"/>
    <property type="match status" value="1"/>
</dbReference>
<dbReference type="SUPFAM" id="SSF58104">
    <property type="entry name" value="Methyl-accepting chemotaxis protein (MCP) signaling domain"/>
    <property type="match status" value="1"/>
</dbReference>
<keyword evidence="10" id="KW-1185">Reference proteome</keyword>
<dbReference type="Pfam" id="PF00015">
    <property type="entry name" value="MCPsignal"/>
    <property type="match status" value="1"/>
</dbReference>
<dbReference type="GO" id="GO:0006935">
    <property type="term" value="P:chemotaxis"/>
    <property type="evidence" value="ECO:0007669"/>
    <property type="project" value="TreeGrafter"/>
</dbReference>
<evidence type="ECO:0000256" key="4">
    <source>
        <dbReference type="PROSITE-ProRule" id="PRU00284"/>
    </source>
</evidence>
<evidence type="ECO:0000256" key="3">
    <source>
        <dbReference type="ARBA" id="ARBA00029447"/>
    </source>
</evidence>
<dbReference type="SMART" id="SM00283">
    <property type="entry name" value="MA"/>
    <property type="match status" value="1"/>
</dbReference>
<dbReference type="Gene3D" id="1.10.287.950">
    <property type="entry name" value="Methyl-accepting chemotaxis protein"/>
    <property type="match status" value="1"/>
</dbReference>
<dbReference type="PANTHER" id="PTHR43531">
    <property type="entry name" value="PROTEIN ICFG"/>
    <property type="match status" value="1"/>
</dbReference>
<keyword evidence="2" id="KW-0488">Methylation</keyword>
<dbReference type="SMART" id="SM00304">
    <property type="entry name" value="HAMP"/>
    <property type="match status" value="1"/>
</dbReference>
<evidence type="ECO:0000313" key="10">
    <source>
        <dbReference type="Proteomes" id="UP000541535"/>
    </source>
</evidence>
<dbReference type="GO" id="GO:0005886">
    <property type="term" value="C:plasma membrane"/>
    <property type="evidence" value="ECO:0007669"/>
    <property type="project" value="TreeGrafter"/>
</dbReference>
<evidence type="ECO:0000259" key="8">
    <source>
        <dbReference type="PROSITE" id="PS50885"/>
    </source>
</evidence>
<comment type="similarity">
    <text evidence="3">Belongs to the methyl-accepting chemotaxis (MCP) protein family.</text>
</comment>
<dbReference type="InterPro" id="IPR004089">
    <property type="entry name" value="MCPsignal_dom"/>
</dbReference>
<keyword evidence="6" id="KW-0812">Transmembrane</keyword>
<dbReference type="InterPro" id="IPR047347">
    <property type="entry name" value="YvaQ-like_sensor"/>
</dbReference>
<dbReference type="Proteomes" id="UP000541535">
    <property type="component" value="Unassembled WGS sequence"/>
</dbReference>
<comment type="caution">
    <text evidence="9">The sequence shown here is derived from an EMBL/GenBank/DDBJ whole genome shotgun (WGS) entry which is preliminary data.</text>
</comment>
<gene>
    <name evidence="9" type="ORF">FHS03_004535</name>
</gene>
<dbReference type="InterPro" id="IPR024478">
    <property type="entry name" value="HlyB_4HB_MCP"/>
</dbReference>
<proteinExistence type="inferred from homology"/>
<sequence length="567" mass="59255">MNIANIKIGHRLTIAFLLTIFALALVVGVGATALKIVSGEIEQTIGQRYQNISVLNQLKTALNLEARSSANALLAEQPADLERELALIAATKRDAGEALNQAAAMLQTEQAKTLYAAIGVERAKYEAARENLLAQLRGAQREAALALMTEQVRPAQRSYFAAVDALIDFQATQMQTSGRSAEDLANHSALAMVALGVVGGILSLLTAWYITRGIVRPIGHAVKVARTVAAGDLTSTIEVRSRDEVGQLTEALRDMNASLLKIVGEVRQGSDSIGMASAEIAAGNQDLSNRTEQQAASLEETSSSMAELTSTVKRNAESAHQANELAAAASEVAGKGGEVVAQVVERMASINASSHKIVDIISVIDSIAFQTNILALNAAVEAARAGEQGRGFAVVAGEVRNLAQRSAAAAREIKNLIDDSVDQIASGAKLVDQAGGTMHEIMASVQRVTGIMAEISEASREQLSGIEQINHAVAGMDQGTQQNAALVEQASAAAITMRQQAEHLATAVGVFRLAPPQLSSGDGVSGGGAIDASRAATRGARTPKTIGKTSFDAILYTAQQSHAENSS</sequence>
<feature type="region of interest" description="Disordered" evidence="5">
    <location>
        <begin position="519"/>
        <end position="544"/>
    </location>
</feature>
<evidence type="ECO:0000256" key="6">
    <source>
        <dbReference type="SAM" id="Phobius"/>
    </source>
</evidence>
<evidence type="ECO:0000259" key="7">
    <source>
        <dbReference type="PROSITE" id="PS50111"/>
    </source>
</evidence>
<name>A0A7W5BE39_9BURK</name>
<dbReference type="AlphaFoldDB" id="A0A7W5BE39"/>
<dbReference type="PROSITE" id="PS50111">
    <property type="entry name" value="CHEMOTAXIS_TRANSDUC_2"/>
    <property type="match status" value="1"/>
</dbReference>
<comment type="subcellular location">
    <subcellularLocation>
        <location evidence="1">Membrane</location>
    </subcellularLocation>
</comment>
<dbReference type="CDD" id="cd06225">
    <property type="entry name" value="HAMP"/>
    <property type="match status" value="1"/>
</dbReference>
<dbReference type="InterPro" id="IPR003660">
    <property type="entry name" value="HAMP_dom"/>
</dbReference>
<protein>
    <submittedName>
        <fullName evidence="9">Methyl-accepting chemotaxis protein</fullName>
    </submittedName>
</protein>
<evidence type="ECO:0000256" key="2">
    <source>
        <dbReference type="ARBA" id="ARBA00022481"/>
    </source>
</evidence>
<dbReference type="RefSeq" id="WP_307729564.1">
    <property type="nucleotide sequence ID" value="NZ_JACHXD010000016.1"/>
</dbReference>
<feature type="transmembrane region" description="Helical" evidence="6">
    <location>
        <begin position="12"/>
        <end position="34"/>
    </location>
</feature>
<evidence type="ECO:0000256" key="1">
    <source>
        <dbReference type="ARBA" id="ARBA00004370"/>
    </source>
</evidence>
<feature type="domain" description="Methyl-accepting transducer" evidence="7">
    <location>
        <begin position="269"/>
        <end position="498"/>
    </location>
</feature>
<reference evidence="9 10" key="1">
    <citation type="submission" date="2020-08" db="EMBL/GenBank/DDBJ databases">
        <title>Genomic Encyclopedia of Type Strains, Phase III (KMG-III): the genomes of soil and plant-associated and newly described type strains.</title>
        <authorList>
            <person name="Whitman W."/>
        </authorList>
    </citation>
    <scope>NUCLEOTIDE SEQUENCE [LARGE SCALE GENOMIC DNA]</scope>
    <source>
        <strain evidence="9 10">CECT 8897</strain>
    </source>
</reference>
<keyword evidence="6" id="KW-0472">Membrane</keyword>
<organism evidence="9 10">
    <name type="scientific">Pseudoduganella violacea</name>
    <dbReference type="NCBI Taxonomy" id="1715466"/>
    <lineage>
        <taxon>Bacteria</taxon>
        <taxon>Pseudomonadati</taxon>
        <taxon>Pseudomonadota</taxon>
        <taxon>Betaproteobacteria</taxon>
        <taxon>Burkholderiales</taxon>
        <taxon>Oxalobacteraceae</taxon>
        <taxon>Telluria group</taxon>
        <taxon>Pseudoduganella</taxon>
    </lineage>
</organism>
<dbReference type="EMBL" id="JACHXD010000016">
    <property type="protein sequence ID" value="MBB3121457.1"/>
    <property type="molecule type" value="Genomic_DNA"/>
</dbReference>
<feature type="domain" description="HAMP" evidence="8">
    <location>
        <begin position="212"/>
        <end position="264"/>
    </location>
</feature>
<dbReference type="CDD" id="cd19411">
    <property type="entry name" value="MCP2201-like_sensor"/>
    <property type="match status" value="1"/>
</dbReference>
<dbReference type="GO" id="GO:0004888">
    <property type="term" value="F:transmembrane signaling receptor activity"/>
    <property type="evidence" value="ECO:0007669"/>
    <property type="project" value="TreeGrafter"/>
</dbReference>
<evidence type="ECO:0000256" key="5">
    <source>
        <dbReference type="SAM" id="MobiDB-lite"/>
    </source>
</evidence>
<dbReference type="PANTHER" id="PTHR43531:SF14">
    <property type="entry name" value="METHYL-ACCEPTING CHEMOTAXIS PROTEIN I-RELATED"/>
    <property type="match status" value="1"/>
</dbReference>
<dbReference type="Pfam" id="PF12729">
    <property type="entry name" value="4HB_MCP_1"/>
    <property type="match status" value="1"/>
</dbReference>
<dbReference type="PROSITE" id="PS50885">
    <property type="entry name" value="HAMP"/>
    <property type="match status" value="1"/>
</dbReference>
<dbReference type="FunFam" id="1.10.287.950:FF:000001">
    <property type="entry name" value="Methyl-accepting chemotaxis sensory transducer"/>
    <property type="match status" value="1"/>
</dbReference>
<dbReference type="InterPro" id="IPR051310">
    <property type="entry name" value="MCP_chemotaxis"/>
</dbReference>